<accession>A0A2A2KN30</accession>
<gene>
    <name evidence="2" type="ORF">WR25_03660</name>
</gene>
<dbReference type="Proteomes" id="UP000218231">
    <property type="component" value="Unassembled WGS sequence"/>
</dbReference>
<proteinExistence type="predicted"/>
<evidence type="ECO:0000313" key="3">
    <source>
        <dbReference type="Proteomes" id="UP000218231"/>
    </source>
</evidence>
<sequence>MPRFLVDYNKNAKFTDEELFQIYQDWQQISAKAIDPNGDKAADDYRKDMACYPGPRLNIARSDNCLPRIVTCDELFSHYENSVNETDDMLAELMHGNETNLEDDLQTLLANETMRLRCLDDILPAESVNAKKRIQDSIRAGASLLAAAGTAGFVQVLDKLKKEWGNAPHNEMGMNAAWRHSTLSPDLNQSIAHTKMEKRETQRSTIRKKVFATLKPTTRATTPTPSMNNTTSTMTATSVQANSPSSTSAISTSSVPNTANWSSSPVTVPGTASMTQTIPMSSTTPFFNNGIFIGSSTTNNLMPQTQPLQTATPSSTDSASNSNSKLKKSLISLVNSNNLIVEKVLNAVGVSQETATNYIEKLNTNDKSIGQEIQSLLSSTNSGSTDNLQLIDRVKSFLTSSSSSVSNGMSSRKRRDAEPSGFDYVIDKVQNMDASDLSRLVAMAKEVWQKANGNESPPNNSNYPEEMNGNDRFRRELVTEQTQTTIQVA</sequence>
<name>A0A2A2KN30_9BILA</name>
<feature type="region of interest" description="Disordered" evidence="1">
    <location>
        <begin position="297"/>
        <end position="323"/>
    </location>
</feature>
<keyword evidence="3" id="KW-1185">Reference proteome</keyword>
<comment type="caution">
    <text evidence="2">The sequence shown here is derived from an EMBL/GenBank/DDBJ whole genome shotgun (WGS) entry which is preliminary data.</text>
</comment>
<reference evidence="2 3" key="1">
    <citation type="journal article" date="2017" name="Curr. Biol.">
        <title>Genome architecture and evolution of a unichromosomal asexual nematode.</title>
        <authorList>
            <person name="Fradin H."/>
            <person name="Zegar C."/>
            <person name="Gutwein M."/>
            <person name="Lucas J."/>
            <person name="Kovtun M."/>
            <person name="Corcoran D."/>
            <person name="Baugh L.R."/>
            <person name="Kiontke K."/>
            <person name="Gunsalus K."/>
            <person name="Fitch D.H."/>
            <person name="Piano F."/>
        </authorList>
    </citation>
    <scope>NUCLEOTIDE SEQUENCE [LARGE SCALE GENOMIC DNA]</scope>
    <source>
        <strain evidence="2">PF1309</strain>
    </source>
</reference>
<evidence type="ECO:0000256" key="1">
    <source>
        <dbReference type="SAM" id="MobiDB-lite"/>
    </source>
</evidence>
<feature type="compositionally biased region" description="Polar residues" evidence="1">
    <location>
        <begin position="258"/>
        <end position="267"/>
    </location>
</feature>
<dbReference type="EMBL" id="LIAE01008137">
    <property type="protein sequence ID" value="PAV75300.1"/>
    <property type="molecule type" value="Genomic_DNA"/>
</dbReference>
<evidence type="ECO:0000313" key="2">
    <source>
        <dbReference type="EMBL" id="PAV75300.1"/>
    </source>
</evidence>
<feature type="compositionally biased region" description="Low complexity" evidence="1">
    <location>
        <begin position="218"/>
        <end position="257"/>
    </location>
</feature>
<organism evidence="2 3">
    <name type="scientific">Diploscapter pachys</name>
    <dbReference type="NCBI Taxonomy" id="2018661"/>
    <lineage>
        <taxon>Eukaryota</taxon>
        <taxon>Metazoa</taxon>
        <taxon>Ecdysozoa</taxon>
        <taxon>Nematoda</taxon>
        <taxon>Chromadorea</taxon>
        <taxon>Rhabditida</taxon>
        <taxon>Rhabditina</taxon>
        <taxon>Rhabditomorpha</taxon>
        <taxon>Rhabditoidea</taxon>
        <taxon>Rhabditidae</taxon>
        <taxon>Diploscapter</taxon>
    </lineage>
</organism>
<feature type="compositionally biased region" description="Polar residues" evidence="1">
    <location>
        <begin position="297"/>
        <end position="309"/>
    </location>
</feature>
<protein>
    <submittedName>
        <fullName evidence="2">Uncharacterized protein</fullName>
    </submittedName>
</protein>
<feature type="compositionally biased region" description="Low complexity" evidence="1">
    <location>
        <begin position="310"/>
        <end position="323"/>
    </location>
</feature>
<feature type="region of interest" description="Disordered" evidence="1">
    <location>
        <begin position="218"/>
        <end position="267"/>
    </location>
</feature>
<dbReference type="AlphaFoldDB" id="A0A2A2KN30"/>